<evidence type="ECO:0000313" key="1">
    <source>
        <dbReference type="EMBL" id="RDB70593.1"/>
    </source>
</evidence>
<name>A0A369MHL8_EGGLN</name>
<dbReference type="EMBL" id="VEVP01000018">
    <property type="protein sequence ID" value="TNU90428.1"/>
    <property type="molecule type" value="Genomic_DNA"/>
</dbReference>
<dbReference type="AlphaFoldDB" id="A0A369MHL8"/>
<evidence type="ECO:0000313" key="2">
    <source>
        <dbReference type="EMBL" id="TNU90428.1"/>
    </source>
</evidence>
<proteinExistence type="predicted"/>
<organism evidence="1 3">
    <name type="scientific">Eggerthella lenta</name>
    <name type="common">Eubacterium lentum</name>
    <dbReference type="NCBI Taxonomy" id="84112"/>
    <lineage>
        <taxon>Bacteria</taxon>
        <taxon>Bacillati</taxon>
        <taxon>Actinomycetota</taxon>
        <taxon>Coriobacteriia</taxon>
        <taxon>Eggerthellales</taxon>
        <taxon>Eggerthellaceae</taxon>
        <taxon>Eggerthella</taxon>
    </lineage>
</organism>
<evidence type="ECO:0000313" key="4">
    <source>
        <dbReference type="Proteomes" id="UP000312594"/>
    </source>
</evidence>
<reference evidence="1 3" key="2">
    <citation type="journal article" date="2018" name="Elife">
        <title>Discovery and characterization of a prevalent human gut bacterial enzyme sufficient for the inactivation of a family of plant toxins.</title>
        <authorList>
            <person name="Koppel N."/>
            <person name="Bisanz J.E."/>
            <person name="Pandelia M.E."/>
            <person name="Turnbaugh P.J."/>
            <person name="Balskus E.P."/>
        </authorList>
    </citation>
    <scope>NUCLEOTIDE SEQUENCE [LARGE SCALE GENOMIC DNA]</scope>
    <source>
        <strain evidence="1 3">W1 BHI 6</strain>
    </source>
</reference>
<reference evidence="2 4" key="1">
    <citation type="journal article" date="2005" name="Appl. Environ. Microbiol.">
        <title>Intestinal bacterial communities that produce active estrogen-like compounds enterodiol and enterolactone in humans.</title>
        <authorList>
            <person name="Clavel T."/>
            <person name="Henderson G."/>
            <person name="Alpert C.A."/>
            <person name="Philippe C."/>
            <person name="Rigottier-Gois L."/>
            <person name="Dore J."/>
            <person name="Blaut M."/>
        </authorList>
    </citation>
    <scope>NUCLEOTIDE SEQUENCE [LARGE SCALE GENOMIC DNA]</scope>
    <source>
        <strain evidence="2 4">SECO-MT75m2</strain>
    </source>
</reference>
<gene>
    <name evidence="1" type="ORF">C1875_07460</name>
    <name evidence="2" type="ORF">FIC87_08890</name>
</gene>
<reference evidence="2" key="3">
    <citation type="submission" date="2019-06" db="EMBL/GenBank/DDBJ databases">
        <authorList>
            <person name="Bisanz J.E."/>
            <person name="Turnbaugh P.J."/>
        </authorList>
    </citation>
    <scope>NUCLEOTIDE SEQUENCE</scope>
    <source>
        <strain evidence="2">SECO-MT75m2</strain>
    </source>
</reference>
<comment type="caution">
    <text evidence="1">The sequence shown here is derived from an EMBL/GenBank/DDBJ whole genome shotgun (WGS) entry which is preliminary data.</text>
</comment>
<evidence type="ECO:0000313" key="3">
    <source>
        <dbReference type="Proteomes" id="UP000253970"/>
    </source>
</evidence>
<dbReference type="EMBL" id="PPTU01000009">
    <property type="protein sequence ID" value="RDB70593.1"/>
    <property type="molecule type" value="Genomic_DNA"/>
</dbReference>
<dbReference type="Proteomes" id="UP000312594">
    <property type="component" value="Unassembled WGS sequence"/>
</dbReference>
<protein>
    <submittedName>
        <fullName evidence="1">Uncharacterized protein</fullName>
    </submittedName>
</protein>
<accession>A0A369MHL8</accession>
<sequence length="134" mass="14060">MAALVAGCALALAFAQTDRPSVLHEAMRTTAESSGAGPPAGFEDEALRLEGRQDVRVDERSGVLGFTRSDDVADALAAIEGELLAKGWSGVRSGNEGSESFVKDDGRYRWMFVACVDAGGSTSVVVRYTTEEGA</sequence>
<dbReference type="Proteomes" id="UP000253970">
    <property type="component" value="Unassembled WGS sequence"/>
</dbReference>